<protein>
    <recommendedName>
        <fullName evidence="4">DUF1376 domain-containing protein</fullName>
    </recommendedName>
</protein>
<evidence type="ECO:0008006" key="4">
    <source>
        <dbReference type="Google" id="ProtNLM"/>
    </source>
</evidence>
<dbReference type="InterPro" id="IPR010781">
    <property type="entry name" value="DUF1376"/>
</dbReference>
<dbReference type="AlphaFoldDB" id="A0A1E7W675"/>
<dbReference type="Proteomes" id="UP000175989">
    <property type="component" value="Unassembled WGS sequence"/>
</dbReference>
<sequence length="267" mass="30138">MNHYPHHIGDFDRATRHLTRLERSVYRDMMDIYYDTEQPLTPDVDSLCRRIIARTNEERTAVEQVLNEFFTKTERGWVHFRCEEVIEDYRSNTSQKSAAGRASAAKRETKRQQMLNSRSTGVGTSVEQTLNGTPTNHKPETINHKPIKNITSASPPSDYSPEFEEAWLAYPPRPGASKKDAYKAWAARLKEGVTSGALLAGVQRYANYVLYSRTEPQFTKQPATFFGPGDHYKAEWAVGAAMPQKGTKHGNFAAQDYRAGVGADGKF</sequence>
<organism evidence="2 3">
    <name type="scientific">Duganella phyllosphaerae</name>
    <dbReference type="NCBI Taxonomy" id="762836"/>
    <lineage>
        <taxon>Bacteria</taxon>
        <taxon>Pseudomonadati</taxon>
        <taxon>Pseudomonadota</taxon>
        <taxon>Betaproteobacteria</taxon>
        <taxon>Burkholderiales</taxon>
        <taxon>Oxalobacteraceae</taxon>
        <taxon>Telluria group</taxon>
        <taxon>Duganella</taxon>
    </lineage>
</organism>
<evidence type="ECO:0000313" key="3">
    <source>
        <dbReference type="Proteomes" id="UP000175989"/>
    </source>
</evidence>
<dbReference type="Pfam" id="PF07120">
    <property type="entry name" value="DUF1376"/>
    <property type="match status" value="1"/>
</dbReference>
<gene>
    <name evidence="2" type="ORF">DUPY_50950</name>
</gene>
<dbReference type="RefSeq" id="WP_070251961.1">
    <property type="nucleotide sequence ID" value="NZ_LROM01000152.1"/>
</dbReference>
<name>A0A1E7W675_9BURK</name>
<dbReference type="PATRIC" id="fig|762836.4.peg.5236"/>
<feature type="compositionally biased region" description="Polar residues" evidence="1">
    <location>
        <begin position="112"/>
        <end position="136"/>
    </location>
</feature>
<dbReference type="EMBL" id="LROM01000152">
    <property type="protein sequence ID" value="OEZ91483.1"/>
    <property type="molecule type" value="Genomic_DNA"/>
</dbReference>
<reference evidence="3" key="1">
    <citation type="journal article" date="2016" name="Front. Microbiol.">
        <title>Molecular Keys to the Janthinobacterium and Duganella spp. Interaction with the Plant Pathogen Fusarium graminearum.</title>
        <authorList>
            <person name="Haack F.S."/>
            <person name="Poehlein A."/>
            <person name="Kroger C."/>
            <person name="Voigt C.A."/>
            <person name="Piepenbring M."/>
            <person name="Bode H.B."/>
            <person name="Daniel R."/>
            <person name="Schafer W."/>
            <person name="Streit W.R."/>
        </authorList>
    </citation>
    <scope>NUCLEOTIDE SEQUENCE [LARGE SCALE GENOMIC DNA]</scope>
    <source>
        <strain evidence="3">T54</strain>
    </source>
</reference>
<feature type="region of interest" description="Disordered" evidence="1">
    <location>
        <begin position="91"/>
        <end position="158"/>
    </location>
</feature>
<keyword evidence="3" id="KW-1185">Reference proteome</keyword>
<evidence type="ECO:0000313" key="2">
    <source>
        <dbReference type="EMBL" id="OEZ91483.1"/>
    </source>
</evidence>
<accession>A0A1E7W675</accession>
<evidence type="ECO:0000256" key="1">
    <source>
        <dbReference type="SAM" id="MobiDB-lite"/>
    </source>
</evidence>
<comment type="caution">
    <text evidence="2">The sequence shown here is derived from an EMBL/GenBank/DDBJ whole genome shotgun (WGS) entry which is preliminary data.</text>
</comment>
<dbReference type="OrthoDB" id="5526813at2"/>
<proteinExistence type="predicted"/>